<evidence type="ECO:0000313" key="3">
    <source>
        <dbReference type="Proteomes" id="UP001358586"/>
    </source>
</evidence>
<dbReference type="EMBL" id="JARKNE010000012">
    <property type="protein sequence ID" value="KAK5777574.1"/>
    <property type="molecule type" value="Genomic_DNA"/>
</dbReference>
<reference evidence="2 3" key="1">
    <citation type="submission" date="2023-03" db="EMBL/GenBank/DDBJ databases">
        <title>WGS of Gossypium arboreum.</title>
        <authorList>
            <person name="Yu D."/>
        </authorList>
    </citation>
    <scope>NUCLEOTIDE SEQUENCE [LARGE SCALE GENOMIC DNA]</scope>
    <source>
        <tissue evidence="2">Leaf</tissue>
    </source>
</reference>
<protein>
    <submittedName>
        <fullName evidence="2">Uncharacterized protein</fullName>
    </submittedName>
</protein>
<evidence type="ECO:0000313" key="2">
    <source>
        <dbReference type="EMBL" id="KAK5777574.1"/>
    </source>
</evidence>
<organism evidence="2 3">
    <name type="scientific">Gossypium arboreum</name>
    <name type="common">Tree cotton</name>
    <name type="synonym">Gossypium nanking</name>
    <dbReference type="NCBI Taxonomy" id="29729"/>
    <lineage>
        <taxon>Eukaryota</taxon>
        <taxon>Viridiplantae</taxon>
        <taxon>Streptophyta</taxon>
        <taxon>Embryophyta</taxon>
        <taxon>Tracheophyta</taxon>
        <taxon>Spermatophyta</taxon>
        <taxon>Magnoliopsida</taxon>
        <taxon>eudicotyledons</taxon>
        <taxon>Gunneridae</taxon>
        <taxon>Pentapetalae</taxon>
        <taxon>rosids</taxon>
        <taxon>malvids</taxon>
        <taxon>Malvales</taxon>
        <taxon>Malvaceae</taxon>
        <taxon>Malvoideae</taxon>
        <taxon>Gossypium</taxon>
    </lineage>
</organism>
<dbReference type="Proteomes" id="UP001358586">
    <property type="component" value="Chromosome 12"/>
</dbReference>
<feature type="region of interest" description="Disordered" evidence="1">
    <location>
        <begin position="49"/>
        <end position="90"/>
    </location>
</feature>
<sequence>MTTGHVFDVPYFIALACPNETEHRKKGPIFLCPYVTRLARHFSLLDTPEQSSTLTLPNSQHDPEDFTDDVPPYHKDPPQPPPSSHRYAPSAASSLGVSFEEFASFRQYYAQRFDGINATLQQICQYLYIAPPTPPTRDTDQSDDEDH</sequence>
<gene>
    <name evidence="2" type="ORF">PVK06_045541</name>
</gene>
<proteinExistence type="predicted"/>
<evidence type="ECO:0000256" key="1">
    <source>
        <dbReference type="SAM" id="MobiDB-lite"/>
    </source>
</evidence>
<name>A0ABR0MWX4_GOSAR</name>
<feature type="compositionally biased region" description="Polar residues" evidence="1">
    <location>
        <begin position="49"/>
        <end position="60"/>
    </location>
</feature>
<keyword evidence="3" id="KW-1185">Reference proteome</keyword>
<comment type="caution">
    <text evidence="2">The sequence shown here is derived from an EMBL/GenBank/DDBJ whole genome shotgun (WGS) entry which is preliminary data.</text>
</comment>
<accession>A0ABR0MWX4</accession>